<evidence type="ECO:0000256" key="1">
    <source>
        <dbReference type="ARBA" id="ARBA00004651"/>
    </source>
</evidence>
<feature type="domain" description="Major facilitator superfamily (MFS) profile" evidence="8">
    <location>
        <begin position="23"/>
        <end position="473"/>
    </location>
</feature>
<evidence type="ECO:0000256" key="2">
    <source>
        <dbReference type="ARBA" id="ARBA00022448"/>
    </source>
</evidence>
<feature type="transmembrane region" description="Helical" evidence="7">
    <location>
        <begin position="275"/>
        <end position="299"/>
    </location>
</feature>
<dbReference type="InterPro" id="IPR011701">
    <property type="entry name" value="MFS"/>
</dbReference>
<accession>A0ABW4FP93</accession>
<feature type="transmembrane region" description="Helical" evidence="7">
    <location>
        <begin position="212"/>
        <end position="231"/>
    </location>
</feature>
<evidence type="ECO:0000259" key="8">
    <source>
        <dbReference type="PROSITE" id="PS50850"/>
    </source>
</evidence>
<feature type="transmembrane region" description="Helical" evidence="7">
    <location>
        <begin position="369"/>
        <end position="391"/>
    </location>
</feature>
<keyword evidence="2" id="KW-0813">Transport</keyword>
<protein>
    <submittedName>
        <fullName evidence="9">MFS transporter</fullName>
    </submittedName>
</protein>
<feature type="transmembrane region" description="Helical" evidence="7">
    <location>
        <begin position="311"/>
        <end position="334"/>
    </location>
</feature>
<comment type="caution">
    <text evidence="9">The sequence shown here is derived from an EMBL/GenBank/DDBJ whole genome shotgun (WGS) entry which is preliminary data.</text>
</comment>
<dbReference type="PROSITE" id="PS50850">
    <property type="entry name" value="MFS"/>
    <property type="match status" value="1"/>
</dbReference>
<dbReference type="Gene3D" id="1.20.1720.10">
    <property type="entry name" value="Multidrug resistance protein D"/>
    <property type="match status" value="1"/>
</dbReference>
<organism evidence="9 10">
    <name type="scientific">Pseudonocardia aurantiaca</name>
    <dbReference type="NCBI Taxonomy" id="75290"/>
    <lineage>
        <taxon>Bacteria</taxon>
        <taxon>Bacillati</taxon>
        <taxon>Actinomycetota</taxon>
        <taxon>Actinomycetes</taxon>
        <taxon>Pseudonocardiales</taxon>
        <taxon>Pseudonocardiaceae</taxon>
        <taxon>Pseudonocardia</taxon>
    </lineage>
</organism>
<dbReference type="PANTHER" id="PTHR42718">
    <property type="entry name" value="MAJOR FACILITATOR SUPERFAMILY MULTIDRUG TRANSPORTER MFSC"/>
    <property type="match status" value="1"/>
</dbReference>
<evidence type="ECO:0000256" key="4">
    <source>
        <dbReference type="ARBA" id="ARBA00022692"/>
    </source>
</evidence>
<feature type="transmembrane region" description="Helical" evidence="7">
    <location>
        <begin position="178"/>
        <end position="200"/>
    </location>
</feature>
<feature type="transmembrane region" description="Helical" evidence="7">
    <location>
        <begin position="21"/>
        <end position="45"/>
    </location>
</feature>
<evidence type="ECO:0000256" key="7">
    <source>
        <dbReference type="SAM" id="Phobius"/>
    </source>
</evidence>
<reference evidence="10" key="1">
    <citation type="journal article" date="2019" name="Int. J. Syst. Evol. Microbiol.">
        <title>The Global Catalogue of Microorganisms (GCM) 10K type strain sequencing project: providing services to taxonomists for standard genome sequencing and annotation.</title>
        <authorList>
            <consortium name="The Broad Institute Genomics Platform"/>
            <consortium name="The Broad Institute Genome Sequencing Center for Infectious Disease"/>
            <person name="Wu L."/>
            <person name="Ma J."/>
        </authorList>
    </citation>
    <scope>NUCLEOTIDE SEQUENCE [LARGE SCALE GENOMIC DNA]</scope>
    <source>
        <strain evidence="10">JCM 12165</strain>
    </source>
</reference>
<dbReference type="InterPro" id="IPR020846">
    <property type="entry name" value="MFS_dom"/>
</dbReference>
<feature type="transmembrane region" description="Helical" evidence="7">
    <location>
        <begin position="237"/>
        <end position="254"/>
    </location>
</feature>
<dbReference type="EMBL" id="JBHUCP010000018">
    <property type="protein sequence ID" value="MFD1532419.1"/>
    <property type="molecule type" value="Genomic_DNA"/>
</dbReference>
<dbReference type="Proteomes" id="UP001597145">
    <property type="component" value="Unassembled WGS sequence"/>
</dbReference>
<feature type="transmembrane region" description="Helical" evidence="7">
    <location>
        <begin position="89"/>
        <end position="112"/>
    </location>
</feature>
<dbReference type="CDD" id="cd17321">
    <property type="entry name" value="MFS_MMR_MDR_like"/>
    <property type="match status" value="1"/>
</dbReference>
<feature type="transmembrane region" description="Helical" evidence="7">
    <location>
        <begin position="57"/>
        <end position="77"/>
    </location>
</feature>
<proteinExistence type="predicted"/>
<evidence type="ECO:0000313" key="10">
    <source>
        <dbReference type="Proteomes" id="UP001597145"/>
    </source>
</evidence>
<feature type="transmembrane region" description="Helical" evidence="7">
    <location>
        <begin position="118"/>
        <end position="139"/>
    </location>
</feature>
<dbReference type="InterPro" id="IPR036259">
    <property type="entry name" value="MFS_trans_sf"/>
</dbReference>
<feature type="transmembrane region" description="Helical" evidence="7">
    <location>
        <begin position="447"/>
        <end position="469"/>
    </location>
</feature>
<keyword evidence="10" id="KW-1185">Reference proteome</keyword>
<sequence>MSSTAAAHAAARATRATPSRWTALAVLCAGMLMIILDGTIVSVALPAIEADLGFTPAGLAWTVNAYLVPLGGLLLLAGRLGDLYGRRRMLLTGLTLFVLASLLCGLATNAAMLVAARFVQGVAAAMASAVVLGMVVALFPERVERAKAMGVYAFVGAAGASIGLVLGGVLTATVGWRWIFLVNIPIGVAAVLLSLWAVAADRPRERAARPDVLGGALVTAGLVLGVFTIVTTSEPPLRIGVGAVAVALLVLFVVRQQRAAEPLVRLSIFRSRAVSGGNVVQLLTVAGMLGFQFVMALYLQQALSYSPAATGFAVLPISVGIALVSLTLSGWLIARAGARRVLLVGELLLVAGLLLLAREPVGLYVVDVLPSVLLLGAGAGLVLPAVTTVIMSDATPEDSGLASGLANTSQQVGGALGVAVLAVVGAAHTDAAAAAGSTVQDALVSGYHLAFLVSAGLVAAGIPLTLTVLRRDRV</sequence>
<keyword evidence="4 7" id="KW-0812">Transmembrane</keyword>
<dbReference type="PANTHER" id="PTHR42718:SF46">
    <property type="entry name" value="BLR6921 PROTEIN"/>
    <property type="match status" value="1"/>
</dbReference>
<dbReference type="SUPFAM" id="SSF103473">
    <property type="entry name" value="MFS general substrate transporter"/>
    <property type="match status" value="1"/>
</dbReference>
<comment type="subcellular location">
    <subcellularLocation>
        <location evidence="1">Cell membrane</location>
        <topology evidence="1">Multi-pass membrane protein</topology>
    </subcellularLocation>
</comment>
<name>A0ABW4FP93_9PSEU</name>
<dbReference type="Gene3D" id="1.20.1250.20">
    <property type="entry name" value="MFS general substrate transporter like domains"/>
    <property type="match status" value="1"/>
</dbReference>
<evidence type="ECO:0000256" key="3">
    <source>
        <dbReference type="ARBA" id="ARBA00022475"/>
    </source>
</evidence>
<evidence type="ECO:0000256" key="6">
    <source>
        <dbReference type="ARBA" id="ARBA00023136"/>
    </source>
</evidence>
<feature type="transmembrane region" description="Helical" evidence="7">
    <location>
        <begin position="412"/>
        <end position="435"/>
    </location>
</feature>
<dbReference type="Pfam" id="PF07690">
    <property type="entry name" value="MFS_1"/>
    <property type="match status" value="1"/>
</dbReference>
<gene>
    <name evidence="9" type="ORF">ACFSCY_23615</name>
</gene>
<dbReference type="RefSeq" id="WP_343986542.1">
    <property type="nucleotide sequence ID" value="NZ_BAAAJG010000027.1"/>
</dbReference>
<keyword evidence="3" id="KW-1003">Cell membrane</keyword>
<feature type="transmembrane region" description="Helical" evidence="7">
    <location>
        <begin position="151"/>
        <end position="172"/>
    </location>
</feature>
<evidence type="ECO:0000256" key="5">
    <source>
        <dbReference type="ARBA" id="ARBA00022989"/>
    </source>
</evidence>
<feature type="transmembrane region" description="Helical" evidence="7">
    <location>
        <begin position="341"/>
        <end position="357"/>
    </location>
</feature>
<keyword evidence="5 7" id="KW-1133">Transmembrane helix</keyword>
<keyword evidence="6 7" id="KW-0472">Membrane</keyword>
<evidence type="ECO:0000313" key="9">
    <source>
        <dbReference type="EMBL" id="MFD1532419.1"/>
    </source>
</evidence>